<evidence type="ECO:0000313" key="2">
    <source>
        <dbReference type="EMBL" id="MDQ0473515.1"/>
    </source>
</evidence>
<evidence type="ECO:0000313" key="3">
    <source>
        <dbReference type="Proteomes" id="UP001242480"/>
    </source>
</evidence>
<gene>
    <name evidence="2" type="ORF">QO011_006551</name>
</gene>
<proteinExistence type="predicted"/>
<protein>
    <submittedName>
        <fullName evidence="2">Uncharacterized protein</fullName>
    </submittedName>
</protein>
<dbReference type="Proteomes" id="UP001242480">
    <property type="component" value="Unassembled WGS sequence"/>
</dbReference>
<sequence>MPSSVGEPTPVSRRFEQGRRSAKADMLRPVAVEELRDAERGGTNKIDAGHDGGGMRCRGHAINDQNSGKPHEEAGEGRSGAGHGFISAPLGGY</sequence>
<comment type="caution">
    <text evidence="2">The sequence shown here is derived from an EMBL/GenBank/DDBJ whole genome shotgun (WGS) entry which is preliminary data.</text>
</comment>
<name>A0ABU0JGU3_9HYPH</name>
<feature type="compositionally biased region" description="Basic and acidic residues" evidence="1">
    <location>
        <begin position="13"/>
        <end position="50"/>
    </location>
</feature>
<accession>A0ABU0JGU3</accession>
<keyword evidence="3" id="KW-1185">Reference proteome</keyword>
<dbReference type="RefSeq" id="WP_307281879.1">
    <property type="nucleotide sequence ID" value="NZ_JAUSVX010000016.1"/>
</dbReference>
<evidence type="ECO:0000256" key="1">
    <source>
        <dbReference type="SAM" id="MobiDB-lite"/>
    </source>
</evidence>
<organism evidence="2 3">
    <name type="scientific">Labrys wisconsinensis</name>
    <dbReference type="NCBI Taxonomy" id="425677"/>
    <lineage>
        <taxon>Bacteria</taxon>
        <taxon>Pseudomonadati</taxon>
        <taxon>Pseudomonadota</taxon>
        <taxon>Alphaproteobacteria</taxon>
        <taxon>Hyphomicrobiales</taxon>
        <taxon>Xanthobacteraceae</taxon>
        <taxon>Labrys</taxon>
    </lineage>
</organism>
<reference evidence="2 3" key="1">
    <citation type="submission" date="2023-07" db="EMBL/GenBank/DDBJ databases">
        <title>Genomic Encyclopedia of Type Strains, Phase IV (KMG-IV): sequencing the most valuable type-strain genomes for metagenomic binning, comparative biology and taxonomic classification.</title>
        <authorList>
            <person name="Goeker M."/>
        </authorList>
    </citation>
    <scope>NUCLEOTIDE SEQUENCE [LARGE SCALE GENOMIC DNA]</scope>
    <source>
        <strain evidence="2 3">DSM 19619</strain>
    </source>
</reference>
<feature type="region of interest" description="Disordered" evidence="1">
    <location>
        <begin position="1"/>
        <end position="93"/>
    </location>
</feature>
<dbReference type="EMBL" id="JAUSVX010000016">
    <property type="protein sequence ID" value="MDQ0473515.1"/>
    <property type="molecule type" value="Genomic_DNA"/>
</dbReference>